<sequence length="317" mass="35962">MLGSRKYRRWVNNQLLINRGRAFQIHQYCDSYEFDEIESIIISSSFRDPNYIITPSIWIKLSSDDELHKLFLDCKEEKGRLGKFMVSSAEIGAPNRDFFARIKKICSSLNIDERHFVSGEGGVERIHREMLTSTHLRNCITGYLGKIFGEVLSLLDRDDLIEFVLSMENLIVELIQDSLKSQQKLCEKADKLVLVSDRDSKVVSIYNAKDPSISNGPFLRSSEFKSFLSSTQRPNSLIVQGCNKLLRKVIHCLSSPYYLNSRSISLAGKSKHCESGERVMILSPCKSASSVALPKVRLSTLLKINQIYSDKQGILAP</sequence>
<evidence type="ECO:0000313" key="1">
    <source>
        <dbReference type="EMBL" id="KAJ1605017.1"/>
    </source>
</evidence>
<comment type="caution">
    <text evidence="1">The sequence shown here is derived from an EMBL/GenBank/DDBJ whole genome shotgun (WGS) entry which is preliminary data.</text>
</comment>
<name>A0ABQ8P1W2_9CRYT</name>
<dbReference type="Proteomes" id="UP001071777">
    <property type="component" value="Unassembled WGS sequence"/>
</dbReference>
<organism evidence="1 2">
    <name type="scientific">Cryptosporidium canis</name>
    <dbReference type="NCBI Taxonomy" id="195482"/>
    <lineage>
        <taxon>Eukaryota</taxon>
        <taxon>Sar</taxon>
        <taxon>Alveolata</taxon>
        <taxon>Apicomplexa</taxon>
        <taxon>Conoidasida</taxon>
        <taxon>Coccidia</taxon>
        <taxon>Eucoccidiorida</taxon>
        <taxon>Eimeriorina</taxon>
        <taxon>Cryptosporidiidae</taxon>
        <taxon>Cryptosporidium</taxon>
    </lineage>
</organism>
<evidence type="ECO:0000313" key="2">
    <source>
        <dbReference type="Proteomes" id="UP001071777"/>
    </source>
</evidence>
<proteinExistence type="predicted"/>
<dbReference type="EMBL" id="JAPCXB010000199">
    <property type="protein sequence ID" value="KAJ1605017.1"/>
    <property type="molecule type" value="Genomic_DNA"/>
</dbReference>
<protein>
    <submittedName>
        <fullName evidence="1">Uncharacterized protein</fullName>
    </submittedName>
</protein>
<accession>A0ABQ8P1W2</accession>
<reference evidence="1" key="1">
    <citation type="submission" date="2022-10" db="EMBL/GenBank/DDBJ databases">
        <title>Adaptive evolution leads to modifications in subtelomeric GC content in a zoonotic Cryptosporidium species.</title>
        <authorList>
            <person name="Li J."/>
            <person name="Feng Y."/>
            <person name="Xiao L."/>
        </authorList>
    </citation>
    <scope>NUCLEOTIDE SEQUENCE</scope>
    <source>
        <strain evidence="1">25894</strain>
    </source>
</reference>
<gene>
    <name evidence="1" type="ORF">OJ252_3587</name>
</gene>
<keyword evidence="2" id="KW-1185">Reference proteome</keyword>